<sequence>MSWMFSSFVSSEFKKQNPQYKNRFQEEFFPVLEGDINGSFHCEYGCTTSRVWPAVSWSCFKVKEVKTATVYHWKQPTIHVDWDPETGRQVIHVFELSALQQNEFLKSHPSQAEQRCNPFTWHATFAHIILEQYDMAFWLLRNLVREQEKARSESSHEPNNFPLLHDIARHLFHYQETIEVAEHTMQALAAEQVRWRKEDPEKVREDLGTWLKTRQRLQYEEKRAHSLKTRSRSLNDRHQNEINLAFNLVSQRFGRDARNDSSMLTAISLVGMFYLPGTFVSGIFGTNFFSFQADPPNTWLQSSEFWIYWAVTIPLTLATMAIGMGWEWRDSFPDWWQKIRSSFRPSKDPDDPTTMNGGLELSASPSTLQRIATALRFRDVQRHETV</sequence>
<evidence type="ECO:0000256" key="4">
    <source>
        <dbReference type="ARBA" id="ARBA00023136"/>
    </source>
</evidence>
<protein>
    <recommendedName>
        <fullName evidence="8">Mg2+ transporter protein</fullName>
    </recommendedName>
</protein>
<keyword evidence="4 5" id="KW-0472">Membrane</keyword>
<evidence type="ECO:0000313" key="6">
    <source>
        <dbReference type="EMBL" id="KAL2823791.1"/>
    </source>
</evidence>
<dbReference type="Gene3D" id="1.20.58.340">
    <property type="entry name" value="Magnesium transport protein CorA, transmembrane region"/>
    <property type="match status" value="1"/>
</dbReference>
<organism evidence="6 7">
    <name type="scientific">Aspergillus cavernicola</name>
    <dbReference type="NCBI Taxonomy" id="176166"/>
    <lineage>
        <taxon>Eukaryota</taxon>
        <taxon>Fungi</taxon>
        <taxon>Dikarya</taxon>
        <taxon>Ascomycota</taxon>
        <taxon>Pezizomycotina</taxon>
        <taxon>Eurotiomycetes</taxon>
        <taxon>Eurotiomycetidae</taxon>
        <taxon>Eurotiales</taxon>
        <taxon>Aspergillaceae</taxon>
        <taxon>Aspergillus</taxon>
        <taxon>Aspergillus subgen. Nidulantes</taxon>
    </lineage>
</organism>
<evidence type="ECO:0000313" key="7">
    <source>
        <dbReference type="Proteomes" id="UP001610335"/>
    </source>
</evidence>
<dbReference type="Proteomes" id="UP001610335">
    <property type="component" value="Unassembled WGS sequence"/>
</dbReference>
<comment type="caution">
    <text evidence="6">The sequence shown here is derived from an EMBL/GenBank/DDBJ whole genome shotgun (WGS) entry which is preliminary data.</text>
</comment>
<name>A0ABR4I7Q7_9EURO</name>
<keyword evidence="7" id="KW-1185">Reference proteome</keyword>
<evidence type="ECO:0008006" key="8">
    <source>
        <dbReference type="Google" id="ProtNLM"/>
    </source>
</evidence>
<feature type="transmembrane region" description="Helical" evidence="5">
    <location>
        <begin position="305"/>
        <end position="326"/>
    </location>
</feature>
<keyword evidence="2 5" id="KW-0812">Transmembrane</keyword>
<evidence type="ECO:0000256" key="2">
    <source>
        <dbReference type="ARBA" id="ARBA00022692"/>
    </source>
</evidence>
<comment type="subcellular location">
    <subcellularLocation>
        <location evidence="1">Membrane</location>
        <topology evidence="1">Multi-pass membrane protein</topology>
    </subcellularLocation>
</comment>
<evidence type="ECO:0000256" key="3">
    <source>
        <dbReference type="ARBA" id="ARBA00022989"/>
    </source>
</evidence>
<evidence type="ECO:0000256" key="1">
    <source>
        <dbReference type="ARBA" id="ARBA00004141"/>
    </source>
</evidence>
<dbReference type="SUPFAM" id="SSF144083">
    <property type="entry name" value="Magnesium transport protein CorA, transmembrane region"/>
    <property type="match status" value="1"/>
</dbReference>
<dbReference type="Pfam" id="PF01544">
    <property type="entry name" value="CorA"/>
    <property type="match status" value="1"/>
</dbReference>
<reference evidence="6 7" key="1">
    <citation type="submission" date="2024-07" db="EMBL/GenBank/DDBJ databases">
        <title>Section-level genome sequencing and comparative genomics of Aspergillus sections Usti and Cavernicolus.</title>
        <authorList>
            <consortium name="Lawrence Berkeley National Laboratory"/>
            <person name="Nybo J.L."/>
            <person name="Vesth T.C."/>
            <person name="Theobald S."/>
            <person name="Frisvad J.C."/>
            <person name="Larsen T.O."/>
            <person name="Kjaerboelling I."/>
            <person name="Rothschild-Mancinelli K."/>
            <person name="Lyhne E.K."/>
            <person name="Kogle M.E."/>
            <person name="Barry K."/>
            <person name="Clum A."/>
            <person name="Na H."/>
            <person name="Ledsgaard L."/>
            <person name="Lin J."/>
            <person name="Lipzen A."/>
            <person name="Kuo A."/>
            <person name="Riley R."/>
            <person name="Mondo S."/>
            <person name="LaButti K."/>
            <person name="Haridas S."/>
            <person name="Pangalinan J."/>
            <person name="Salamov A.A."/>
            <person name="Simmons B.A."/>
            <person name="Magnuson J.K."/>
            <person name="Chen J."/>
            <person name="Drula E."/>
            <person name="Henrissat B."/>
            <person name="Wiebenga A."/>
            <person name="Lubbers R.J."/>
            <person name="Gomes A.C."/>
            <person name="Makela M.R."/>
            <person name="Stajich J."/>
            <person name="Grigoriev I.V."/>
            <person name="Mortensen U.H."/>
            <person name="De vries R.P."/>
            <person name="Baker S.E."/>
            <person name="Andersen M.R."/>
        </authorList>
    </citation>
    <scope>NUCLEOTIDE SEQUENCE [LARGE SCALE GENOMIC DNA]</scope>
    <source>
        <strain evidence="6 7">CBS 600.67</strain>
    </source>
</reference>
<dbReference type="InterPro" id="IPR002523">
    <property type="entry name" value="MgTranspt_CorA/ZnTranspt_ZntB"/>
</dbReference>
<dbReference type="EMBL" id="JBFXLS010000049">
    <property type="protein sequence ID" value="KAL2823791.1"/>
    <property type="molecule type" value="Genomic_DNA"/>
</dbReference>
<accession>A0ABR4I7Q7</accession>
<feature type="transmembrane region" description="Helical" evidence="5">
    <location>
        <begin position="262"/>
        <end position="285"/>
    </location>
</feature>
<dbReference type="InterPro" id="IPR045863">
    <property type="entry name" value="CorA_TM1_TM2"/>
</dbReference>
<evidence type="ECO:0000256" key="5">
    <source>
        <dbReference type="SAM" id="Phobius"/>
    </source>
</evidence>
<gene>
    <name evidence="6" type="ORF">BDW59DRAFT_173257</name>
</gene>
<keyword evidence="3 5" id="KW-1133">Transmembrane helix</keyword>
<proteinExistence type="predicted"/>